<dbReference type="PANTHER" id="PTHR14453:SF67">
    <property type="entry name" value="POLY [ADP-RIBOSE] POLYMERASE"/>
    <property type="match status" value="1"/>
</dbReference>
<feature type="domain" description="Macro" evidence="6">
    <location>
        <begin position="1"/>
        <end position="152"/>
    </location>
</feature>
<proteinExistence type="predicted"/>
<reference evidence="7" key="1">
    <citation type="submission" date="2022-08" db="UniProtKB">
        <authorList>
            <consortium name="EnsemblMetazoa"/>
        </authorList>
    </citation>
    <scope>IDENTIFICATION</scope>
    <source>
        <strain evidence="7">05x7-T-G4-1.051#20</strain>
    </source>
</reference>
<dbReference type="PANTHER" id="PTHR14453">
    <property type="entry name" value="PARP/ZINC FINGER CCCH TYPE DOMAIN CONTAINING PROTEIN"/>
    <property type="match status" value="1"/>
</dbReference>
<dbReference type="EnsemblMetazoa" id="G14111.1">
    <property type="protein sequence ID" value="G14111.1:cds"/>
    <property type="gene ID" value="G14111"/>
</dbReference>
<dbReference type="GO" id="GO:0010629">
    <property type="term" value="P:negative regulation of gene expression"/>
    <property type="evidence" value="ECO:0007669"/>
    <property type="project" value="TreeGrafter"/>
</dbReference>
<dbReference type="GO" id="GO:0005634">
    <property type="term" value="C:nucleus"/>
    <property type="evidence" value="ECO:0007669"/>
    <property type="project" value="UniProtKB-SubCell"/>
</dbReference>
<keyword evidence="4" id="KW-0520">NAD</keyword>
<accession>A0A8W8IHM8</accession>
<keyword evidence="5" id="KW-0539">Nucleus</keyword>
<evidence type="ECO:0000256" key="3">
    <source>
        <dbReference type="ARBA" id="ARBA00022679"/>
    </source>
</evidence>
<evidence type="ECO:0000259" key="6">
    <source>
        <dbReference type="PROSITE" id="PS51154"/>
    </source>
</evidence>
<organism evidence="7 8">
    <name type="scientific">Magallana gigas</name>
    <name type="common">Pacific oyster</name>
    <name type="synonym">Crassostrea gigas</name>
    <dbReference type="NCBI Taxonomy" id="29159"/>
    <lineage>
        <taxon>Eukaryota</taxon>
        <taxon>Metazoa</taxon>
        <taxon>Spiralia</taxon>
        <taxon>Lophotrochozoa</taxon>
        <taxon>Mollusca</taxon>
        <taxon>Bivalvia</taxon>
        <taxon>Autobranchia</taxon>
        <taxon>Pteriomorphia</taxon>
        <taxon>Ostreida</taxon>
        <taxon>Ostreoidea</taxon>
        <taxon>Ostreidae</taxon>
        <taxon>Magallana</taxon>
    </lineage>
</organism>
<dbReference type="AlphaFoldDB" id="A0A8W8IHM8"/>
<dbReference type="GO" id="GO:0005737">
    <property type="term" value="C:cytoplasm"/>
    <property type="evidence" value="ECO:0007669"/>
    <property type="project" value="TreeGrafter"/>
</dbReference>
<dbReference type="PROSITE" id="PS51154">
    <property type="entry name" value="MACRO"/>
    <property type="match status" value="1"/>
</dbReference>
<dbReference type="Pfam" id="PF01661">
    <property type="entry name" value="Macro"/>
    <property type="match status" value="1"/>
</dbReference>
<evidence type="ECO:0000256" key="1">
    <source>
        <dbReference type="ARBA" id="ARBA00004123"/>
    </source>
</evidence>
<dbReference type="InterPro" id="IPR052056">
    <property type="entry name" value="Mono-ARTD/PARP"/>
</dbReference>
<evidence type="ECO:0000313" key="7">
    <source>
        <dbReference type="EnsemblMetazoa" id="G14111.1:cds"/>
    </source>
</evidence>
<evidence type="ECO:0000256" key="5">
    <source>
        <dbReference type="ARBA" id="ARBA00023242"/>
    </source>
</evidence>
<keyword evidence="3" id="KW-0808">Transferase</keyword>
<dbReference type="GO" id="GO:0016757">
    <property type="term" value="F:glycosyltransferase activity"/>
    <property type="evidence" value="ECO:0007669"/>
    <property type="project" value="UniProtKB-KW"/>
</dbReference>
<keyword evidence="2" id="KW-0328">Glycosyltransferase</keyword>
<dbReference type="Proteomes" id="UP000005408">
    <property type="component" value="Unassembled WGS sequence"/>
</dbReference>
<dbReference type="SUPFAM" id="SSF52949">
    <property type="entry name" value="Macro domain-like"/>
    <property type="match status" value="1"/>
</dbReference>
<name>A0A8W8IHM8_MAGGI</name>
<sequence>MDLILKKGHVSNSILLAAGNEIQMEANEKFPSGLSGGEVLVTDAYKLCERGILKVFHGSLLPWKDFESIAAIKSFVAKCLCLATENGLTSIAFPALGTGNLGYEHRNVAAAMFETVRSFMEGSVYTSVKEVVFNVFDEKNEKICIAECGVLARNFGGENTKQQIQSGKLDVAKIKVWRPVEWIFCLTWKYGRELETAGLALKSVEEEKLDSVAFAISKKDGVAGQLKKIIESVFAATKQIRKGSPLRKVIIVVDQPLRSAACKIVEDGKPSTVVGHVLKAWTSEIGCLFVETVKKDNVLLLSVINYH</sequence>
<evidence type="ECO:0000256" key="2">
    <source>
        <dbReference type="ARBA" id="ARBA00022676"/>
    </source>
</evidence>
<keyword evidence="8" id="KW-1185">Reference proteome</keyword>
<evidence type="ECO:0000313" key="8">
    <source>
        <dbReference type="Proteomes" id="UP000005408"/>
    </source>
</evidence>
<dbReference type="InterPro" id="IPR043472">
    <property type="entry name" value="Macro_dom-like"/>
</dbReference>
<protein>
    <recommendedName>
        <fullName evidence="6">Macro domain-containing protein</fullName>
    </recommendedName>
</protein>
<dbReference type="InterPro" id="IPR002589">
    <property type="entry name" value="Macro_dom"/>
</dbReference>
<dbReference type="Gene3D" id="3.40.220.10">
    <property type="entry name" value="Leucine Aminopeptidase, subunit E, domain 1"/>
    <property type="match status" value="1"/>
</dbReference>
<comment type="subcellular location">
    <subcellularLocation>
        <location evidence="1">Nucleus</location>
    </subcellularLocation>
</comment>
<dbReference type="GO" id="GO:0003714">
    <property type="term" value="F:transcription corepressor activity"/>
    <property type="evidence" value="ECO:0007669"/>
    <property type="project" value="TreeGrafter"/>
</dbReference>
<evidence type="ECO:0000256" key="4">
    <source>
        <dbReference type="ARBA" id="ARBA00023027"/>
    </source>
</evidence>